<evidence type="ECO:0000313" key="3">
    <source>
        <dbReference type="Proteomes" id="UP000054538"/>
    </source>
</evidence>
<protein>
    <submittedName>
        <fullName evidence="2">Uncharacterized protein</fullName>
    </submittedName>
</protein>
<accession>A0A0D0E2V7</accession>
<name>A0A0D0E2V7_9AGAM</name>
<gene>
    <name evidence="2" type="ORF">PAXRUDRAFT_409303</name>
</gene>
<dbReference type="HOGENOM" id="CLU_1876103_0_0_1"/>
<sequence>MARWHLHVQRSEFPIQPIVSGTPRQYPVRRRRQAGAIADYPETLPRQSPTTKIQRSSSSVTVRGVITRHVQGSTVRGPTLAGAEAGSIDVTSKSPRLSHHRGRDPLPFLSVTPESHWHTQQNGKTISLIQHGEDWG</sequence>
<organism evidence="2 3">
    <name type="scientific">Paxillus rubicundulus Ve08.2h10</name>
    <dbReference type="NCBI Taxonomy" id="930991"/>
    <lineage>
        <taxon>Eukaryota</taxon>
        <taxon>Fungi</taxon>
        <taxon>Dikarya</taxon>
        <taxon>Basidiomycota</taxon>
        <taxon>Agaricomycotina</taxon>
        <taxon>Agaricomycetes</taxon>
        <taxon>Agaricomycetidae</taxon>
        <taxon>Boletales</taxon>
        <taxon>Paxilineae</taxon>
        <taxon>Paxillaceae</taxon>
        <taxon>Paxillus</taxon>
    </lineage>
</organism>
<feature type="region of interest" description="Disordered" evidence="1">
    <location>
        <begin position="76"/>
        <end position="103"/>
    </location>
</feature>
<dbReference type="Proteomes" id="UP000054538">
    <property type="component" value="Unassembled WGS sequence"/>
</dbReference>
<evidence type="ECO:0000256" key="1">
    <source>
        <dbReference type="SAM" id="MobiDB-lite"/>
    </source>
</evidence>
<dbReference type="EMBL" id="KN825066">
    <property type="protein sequence ID" value="KIK95069.1"/>
    <property type="molecule type" value="Genomic_DNA"/>
</dbReference>
<dbReference type="InParanoid" id="A0A0D0E2V7"/>
<proteinExistence type="predicted"/>
<reference evidence="3" key="2">
    <citation type="submission" date="2015-01" db="EMBL/GenBank/DDBJ databases">
        <title>Evolutionary Origins and Diversification of the Mycorrhizal Mutualists.</title>
        <authorList>
            <consortium name="DOE Joint Genome Institute"/>
            <consortium name="Mycorrhizal Genomics Consortium"/>
            <person name="Kohler A."/>
            <person name="Kuo A."/>
            <person name="Nagy L.G."/>
            <person name="Floudas D."/>
            <person name="Copeland A."/>
            <person name="Barry K.W."/>
            <person name="Cichocki N."/>
            <person name="Veneault-Fourrey C."/>
            <person name="LaButti K."/>
            <person name="Lindquist E.A."/>
            <person name="Lipzen A."/>
            <person name="Lundell T."/>
            <person name="Morin E."/>
            <person name="Murat C."/>
            <person name="Riley R."/>
            <person name="Ohm R."/>
            <person name="Sun H."/>
            <person name="Tunlid A."/>
            <person name="Henrissat B."/>
            <person name="Grigoriev I.V."/>
            <person name="Hibbett D.S."/>
            <person name="Martin F."/>
        </authorList>
    </citation>
    <scope>NUCLEOTIDE SEQUENCE [LARGE SCALE GENOMIC DNA]</scope>
    <source>
        <strain evidence="3">Ve08.2h10</strain>
    </source>
</reference>
<dbReference type="AlphaFoldDB" id="A0A0D0E2V7"/>
<keyword evidence="3" id="KW-1185">Reference proteome</keyword>
<reference evidence="2 3" key="1">
    <citation type="submission" date="2014-04" db="EMBL/GenBank/DDBJ databases">
        <authorList>
            <consortium name="DOE Joint Genome Institute"/>
            <person name="Kuo A."/>
            <person name="Kohler A."/>
            <person name="Jargeat P."/>
            <person name="Nagy L.G."/>
            <person name="Floudas D."/>
            <person name="Copeland A."/>
            <person name="Barry K.W."/>
            <person name="Cichocki N."/>
            <person name="Veneault-Fourrey C."/>
            <person name="LaButti K."/>
            <person name="Lindquist E.A."/>
            <person name="Lipzen A."/>
            <person name="Lundell T."/>
            <person name="Morin E."/>
            <person name="Murat C."/>
            <person name="Sun H."/>
            <person name="Tunlid A."/>
            <person name="Henrissat B."/>
            <person name="Grigoriev I.V."/>
            <person name="Hibbett D.S."/>
            <person name="Martin F."/>
            <person name="Nordberg H.P."/>
            <person name="Cantor M.N."/>
            <person name="Hua S.X."/>
        </authorList>
    </citation>
    <scope>NUCLEOTIDE SEQUENCE [LARGE SCALE GENOMIC DNA]</scope>
    <source>
        <strain evidence="2 3">Ve08.2h10</strain>
    </source>
</reference>
<evidence type="ECO:0000313" key="2">
    <source>
        <dbReference type="EMBL" id="KIK95069.1"/>
    </source>
</evidence>